<gene>
    <name evidence="2" type="ORF">GCM10010371_57000</name>
</gene>
<dbReference type="InterPro" id="IPR003615">
    <property type="entry name" value="HNH_nuc"/>
</dbReference>
<reference evidence="2" key="2">
    <citation type="submission" date="2020-09" db="EMBL/GenBank/DDBJ databases">
        <authorList>
            <person name="Sun Q."/>
            <person name="Ohkuma M."/>
        </authorList>
    </citation>
    <scope>NUCLEOTIDE SEQUENCE</scope>
    <source>
        <strain evidence="2">JCM 4834</strain>
    </source>
</reference>
<sequence>MPRRIDDRPKNPDYLLRAVRRIFGAACLRCGTSRPRAEMAHIRDWPMVRKEGHEPFKGLLTSTVGAQRSSSTGPSTKKPDLAKLAYEHTYSLFHDLGNVLPLCPNCHTLFDGKSYPEVTKADILAVRDEAVRRPEVLARAIDFIRAELRGRPRRCTHRDEHGRQEHTHRSDIMALGAPLLWVSRGFSAGLDLGNPTLVVECVSGLQHHRVDLAQGALNLCVGSIRVCPVPACHLVTEARAS</sequence>
<dbReference type="AlphaFoldDB" id="A0A918RAJ4"/>
<organism evidence="2 3">
    <name type="scientific">Streptomyces subrutilus</name>
    <dbReference type="NCBI Taxonomy" id="36818"/>
    <lineage>
        <taxon>Bacteria</taxon>
        <taxon>Bacillati</taxon>
        <taxon>Actinomycetota</taxon>
        <taxon>Actinomycetes</taxon>
        <taxon>Kitasatosporales</taxon>
        <taxon>Streptomycetaceae</taxon>
        <taxon>Streptomyces</taxon>
    </lineage>
</organism>
<dbReference type="EMBL" id="BMVX01000028">
    <property type="protein sequence ID" value="GGZ89719.1"/>
    <property type="molecule type" value="Genomic_DNA"/>
</dbReference>
<evidence type="ECO:0000313" key="3">
    <source>
        <dbReference type="Proteomes" id="UP000634660"/>
    </source>
</evidence>
<comment type="caution">
    <text evidence="2">The sequence shown here is derived from an EMBL/GenBank/DDBJ whole genome shotgun (WGS) entry which is preliminary data.</text>
</comment>
<protein>
    <recommendedName>
        <fullName evidence="1">HNH nuclease domain-containing protein</fullName>
    </recommendedName>
</protein>
<proteinExistence type="predicted"/>
<accession>A0A918RAJ4</accession>
<feature type="domain" description="HNH nuclease" evidence="1">
    <location>
        <begin position="27"/>
        <end position="111"/>
    </location>
</feature>
<evidence type="ECO:0000259" key="1">
    <source>
        <dbReference type="Pfam" id="PF13391"/>
    </source>
</evidence>
<evidence type="ECO:0000313" key="2">
    <source>
        <dbReference type="EMBL" id="GGZ89719.1"/>
    </source>
</evidence>
<reference evidence="2" key="1">
    <citation type="journal article" date="2014" name="Int. J. Syst. Evol. Microbiol.">
        <title>Complete genome sequence of Corynebacterium casei LMG S-19264T (=DSM 44701T), isolated from a smear-ripened cheese.</title>
        <authorList>
            <consortium name="US DOE Joint Genome Institute (JGI-PGF)"/>
            <person name="Walter F."/>
            <person name="Albersmeier A."/>
            <person name="Kalinowski J."/>
            <person name="Ruckert C."/>
        </authorList>
    </citation>
    <scope>NUCLEOTIDE SEQUENCE</scope>
    <source>
        <strain evidence="2">JCM 4834</strain>
    </source>
</reference>
<name>A0A918RAJ4_9ACTN</name>
<dbReference type="RefSeq" id="WP_189829031.1">
    <property type="nucleotide sequence ID" value="NZ_BMVX01000028.1"/>
</dbReference>
<dbReference type="Proteomes" id="UP000634660">
    <property type="component" value="Unassembled WGS sequence"/>
</dbReference>
<dbReference type="Pfam" id="PF13391">
    <property type="entry name" value="HNH_2"/>
    <property type="match status" value="1"/>
</dbReference>